<evidence type="ECO:0000313" key="3">
    <source>
        <dbReference type="Proteomes" id="UP001589890"/>
    </source>
</evidence>
<keyword evidence="1" id="KW-0812">Transmembrane</keyword>
<keyword evidence="1" id="KW-1133">Transmembrane helix</keyword>
<evidence type="ECO:0000256" key="1">
    <source>
        <dbReference type="SAM" id="Phobius"/>
    </source>
</evidence>
<proteinExistence type="predicted"/>
<keyword evidence="1" id="KW-0472">Membrane</keyword>
<dbReference type="RefSeq" id="WP_380051958.1">
    <property type="nucleotide sequence ID" value="NZ_JBHLTC010000032.1"/>
</dbReference>
<keyword evidence="3" id="KW-1185">Reference proteome</keyword>
<feature type="transmembrane region" description="Helical" evidence="1">
    <location>
        <begin position="18"/>
        <end position="36"/>
    </location>
</feature>
<evidence type="ECO:0000313" key="2">
    <source>
        <dbReference type="EMBL" id="MFC0627361.1"/>
    </source>
</evidence>
<name>A0ABV6QRV2_9ACTN</name>
<feature type="transmembrane region" description="Helical" evidence="1">
    <location>
        <begin position="42"/>
        <end position="61"/>
    </location>
</feature>
<protein>
    <submittedName>
        <fullName evidence="2">PH domain-containing protein</fullName>
    </submittedName>
</protein>
<gene>
    <name evidence="2" type="ORF">ACFFGN_25020</name>
</gene>
<dbReference type="EMBL" id="JBHLTC010000032">
    <property type="protein sequence ID" value="MFC0627361.1"/>
    <property type="molecule type" value="Genomic_DNA"/>
</dbReference>
<feature type="transmembrane region" description="Helical" evidence="1">
    <location>
        <begin position="168"/>
        <end position="184"/>
    </location>
</feature>
<sequence>MKSAPNENEHYVTHSNRITGVVVIAIGVLGWIDIIIEWRSLAGLTAAAVIGALMVVTYVGLIRPSIVLTPELLRIRNHIRDHDVPWSLVESADIADIVVVQTPGKRLRAPGVQLIMRDMRKQRVRGSSGADDSVSRAGFVVERIEQHAERYAKTSTGQISSRWATPELAALAGLIVLATVTWILH</sequence>
<organism evidence="2 3">
    <name type="scientific">Kribbella deserti</name>
    <dbReference type="NCBI Taxonomy" id="1926257"/>
    <lineage>
        <taxon>Bacteria</taxon>
        <taxon>Bacillati</taxon>
        <taxon>Actinomycetota</taxon>
        <taxon>Actinomycetes</taxon>
        <taxon>Propionibacteriales</taxon>
        <taxon>Kribbellaceae</taxon>
        <taxon>Kribbella</taxon>
    </lineage>
</organism>
<accession>A0ABV6QRV2</accession>
<dbReference type="Proteomes" id="UP001589890">
    <property type="component" value="Unassembled WGS sequence"/>
</dbReference>
<comment type="caution">
    <text evidence="2">The sequence shown here is derived from an EMBL/GenBank/DDBJ whole genome shotgun (WGS) entry which is preliminary data.</text>
</comment>
<reference evidence="2 3" key="1">
    <citation type="submission" date="2024-09" db="EMBL/GenBank/DDBJ databases">
        <authorList>
            <person name="Sun Q."/>
            <person name="Mori K."/>
        </authorList>
    </citation>
    <scope>NUCLEOTIDE SEQUENCE [LARGE SCALE GENOMIC DNA]</scope>
    <source>
        <strain evidence="2 3">CGMCC 1.15906</strain>
    </source>
</reference>